<keyword evidence="4" id="KW-1185">Reference proteome</keyword>
<evidence type="ECO:0000313" key="4">
    <source>
        <dbReference type="Proteomes" id="UP000255367"/>
    </source>
</evidence>
<accession>A0A380NKS5</accession>
<dbReference type="InterPro" id="IPR005537">
    <property type="entry name" value="RAMP_III_fam"/>
</dbReference>
<evidence type="ECO:0000313" key="3">
    <source>
        <dbReference type="EMBL" id="SUP43056.1"/>
    </source>
</evidence>
<dbReference type="EMBL" id="UHIO01000001">
    <property type="protein sequence ID" value="SUP43056.1"/>
    <property type="molecule type" value="Genomic_DNA"/>
</dbReference>
<feature type="domain" description="CRISPR type III-associated protein" evidence="2">
    <location>
        <begin position="79"/>
        <end position="543"/>
    </location>
</feature>
<dbReference type="InterPro" id="IPR023825">
    <property type="entry name" value="CRISPR-assoc_RAMP_BGP1436"/>
</dbReference>
<dbReference type="NCBIfam" id="TIGR03986">
    <property type="entry name" value="TIGR03986 family CRISPR-associated RAMP protein"/>
    <property type="match status" value="1"/>
</dbReference>
<protein>
    <submittedName>
        <fullName evidence="3">CRISPR-associated protein</fullName>
    </submittedName>
</protein>
<evidence type="ECO:0000256" key="1">
    <source>
        <dbReference type="ARBA" id="ARBA00023118"/>
    </source>
</evidence>
<dbReference type="GO" id="GO:0051607">
    <property type="term" value="P:defense response to virus"/>
    <property type="evidence" value="ECO:0007669"/>
    <property type="project" value="UniProtKB-KW"/>
</dbReference>
<proteinExistence type="predicted"/>
<dbReference type="Pfam" id="PF03787">
    <property type="entry name" value="RAMPs"/>
    <property type="match status" value="1"/>
</dbReference>
<name>A0A380NKS5_9FIRM</name>
<organism evidence="3 4">
    <name type="scientific">Veillonella criceti</name>
    <dbReference type="NCBI Taxonomy" id="103891"/>
    <lineage>
        <taxon>Bacteria</taxon>
        <taxon>Bacillati</taxon>
        <taxon>Bacillota</taxon>
        <taxon>Negativicutes</taxon>
        <taxon>Veillonellales</taxon>
        <taxon>Veillonellaceae</taxon>
        <taxon>Veillonella</taxon>
    </lineage>
</organism>
<gene>
    <name evidence="3" type="ORF">NCTC12020_01046</name>
</gene>
<evidence type="ECO:0000259" key="2">
    <source>
        <dbReference type="Pfam" id="PF03787"/>
    </source>
</evidence>
<reference evidence="3 4" key="1">
    <citation type="submission" date="2018-06" db="EMBL/GenBank/DDBJ databases">
        <authorList>
            <consortium name="Pathogen Informatics"/>
            <person name="Doyle S."/>
        </authorList>
    </citation>
    <scope>NUCLEOTIDE SEQUENCE [LARGE SCALE GENOMIC DNA]</scope>
    <source>
        <strain evidence="3 4">NCTC12020</strain>
    </source>
</reference>
<sequence>MESKNSKKSVNKVQEISFEKFATSPYNFVPLPKKVVVSPLASSEEWKKIVNNNDKVKAQAAYKSYVKEYGCYSGYIDLKITNKSPLYIGGSDDFASYSPAGVPIIPGSSLRGMVKNIFKILSCSAMRTYNKNNTDGDVADRHLYFRAITSISLEQNEYSTQHTQAYYTEKLLGAEDKRGKYAKPKSGFLVKIRSSSKDNEATEAKYFIFKGDSSRKRISDDKNYPKIDDIGVIWDKYSSKNDSEKTVTCKIITGNMSGKKHYYTITCNNFSDTNRIEVPKSVVEDYYADYKLVLGSNTDMVAEKSLTEGNRKRFFLFSKAEKHGGLFKHDNQEKIQAITGRSDIEFIIPCFYSEENNKVVHFGHGHLYRIAYDKSIGEHIPKSINSNVVDFTDAMFGKKEWWASRVFFSDASLEGDAKYVCKEAKYPKALMSPNPTSHQLYLNQPDKGGEINHWGKSSGIRGYKLYWHQQISKNYWCSNDQTKFVNGTKKIRPLDWGNKFSGKIYFNELTDLELGALLEVFNQKQSQYYFKIGQGKSIGLGSIMIVTNLVLDDLNKRYSALLGNMGFEEPMSNLDQQSFVDKFNEYRKEQLGDNASQESFNKTKETLLAMMNWNGKGSEEWLQKVAYMTLSGDDKKKFTHRIPLKPALEFESIKIR</sequence>
<dbReference type="AlphaFoldDB" id="A0A380NKS5"/>
<dbReference type="Proteomes" id="UP000255367">
    <property type="component" value="Unassembled WGS sequence"/>
</dbReference>
<dbReference type="RefSeq" id="WP_172460564.1">
    <property type="nucleotide sequence ID" value="NZ_UHIO01000001.1"/>
</dbReference>
<keyword evidence="1" id="KW-0051">Antiviral defense</keyword>